<organism evidence="2">
    <name type="scientific">Acromyrmex echinatior</name>
    <name type="common">Panamanian leafcutter ant</name>
    <name type="synonym">Acromyrmex octospinosus echinatior</name>
    <dbReference type="NCBI Taxonomy" id="103372"/>
    <lineage>
        <taxon>Eukaryota</taxon>
        <taxon>Metazoa</taxon>
        <taxon>Ecdysozoa</taxon>
        <taxon>Arthropoda</taxon>
        <taxon>Hexapoda</taxon>
        <taxon>Insecta</taxon>
        <taxon>Pterygota</taxon>
        <taxon>Neoptera</taxon>
        <taxon>Endopterygota</taxon>
        <taxon>Hymenoptera</taxon>
        <taxon>Apocrita</taxon>
        <taxon>Aculeata</taxon>
        <taxon>Formicoidea</taxon>
        <taxon>Formicidae</taxon>
        <taxon>Myrmicinae</taxon>
        <taxon>Acromyrmex</taxon>
    </lineage>
</organism>
<protein>
    <submittedName>
        <fullName evidence="1">FLJ37770-like protein</fullName>
    </submittedName>
</protein>
<sequence length="82" mass="9392">MISVTIEQRIVVKFHVKLGKTATETYNLLKEVYGHECLSRARGLSVSKMAEKTLKMIHVAFPRQKRMTISKQSVIWFDPTVG</sequence>
<gene>
    <name evidence="1" type="ORF">G5I_02092</name>
</gene>
<dbReference type="InParanoid" id="F4W9E1"/>
<dbReference type="STRING" id="103372.F4W9E1"/>
<evidence type="ECO:0000313" key="1">
    <source>
        <dbReference type="EMBL" id="EGI69179.1"/>
    </source>
</evidence>
<dbReference type="Proteomes" id="UP000007755">
    <property type="component" value="Unassembled WGS sequence"/>
</dbReference>
<reference evidence="1" key="1">
    <citation type="submission" date="2011-02" db="EMBL/GenBank/DDBJ databases">
        <title>The genome of the leaf-cutting ant Acromyrmex echinatior suggests key adaptations to social evolution and fungus farming.</title>
        <authorList>
            <person name="Nygaard S."/>
            <person name="Zhang G."/>
        </authorList>
    </citation>
    <scope>NUCLEOTIDE SEQUENCE</scope>
</reference>
<dbReference type="AlphaFoldDB" id="F4W9E1"/>
<proteinExistence type="predicted"/>
<dbReference type="EMBL" id="GL888010">
    <property type="protein sequence ID" value="EGI69179.1"/>
    <property type="molecule type" value="Genomic_DNA"/>
</dbReference>
<dbReference type="Gene3D" id="1.10.10.1450">
    <property type="match status" value="1"/>
</dbReference>
<evidence type="ECO:0000313" key="2">
    <source>
        <dbReference type="Proteomes" id="UP000007755"/>
    </source>
</evidence>
<keyword evidence="2" id="KW-1185">Reference proteome</keyword>
<accession>F4W9E1</accession>
<dbReference type="OrthoDB" id="7533300at2759"/>
<name>F4W9E1_ACREC</name>